<comment type="cofactor">
    <cofactor evidence="11">
        <name>heme</name>
        <dbReference type="ChEBI" id="CHEBI:30413"/>
    </cofactor>
</comment>
<evidence type="ECO:0000256" key="4">
    <source>
        <dbReference type="ARBA" id="ARBA00022692"/>
    </source>
</evidence>
<evidence type="ECO:0000256" key="12">
    <source>
        <dbReference type="RuleBase" id="RU000461"/>
    </source>
</evidence>
<dbReference type="EMBL" id="JACTNZ010000006">
    <property type="protein sequence ID" value="KAG5545995.1"/>
    <property type="molecule type" value="Genomic_DNA"/>
</dbReference>
<sequence>MEVTVSSIVLSLALVTFLTLAWKALNLLWLRPKQIERCLREQGFKGNSYRFLYGDTKDFISAIKEATSKPMEACNDDVVRRVIAFHRYFVDLHGMNYFAWLGPTPRLNITDPKLVKEILSNTEVFQKPAMLKLLLTGIVAYEGEKWAKHRKLVNPAFQTEKLKVISHIDFFKVLEIDTESMLMVPAMYSSCCEMISKWEALVSTKGSCELDVWPYLSNLTADVISRTAFGSNFEEGKLIFQLLSEQNDFAIQHLRSSYIPGSRFLPTKTNRKLRKIYNELGALLRNIINKRQGTMNGEDGNSDLLGILLTSNLIDIDQGKLGNKKSIKLTTEEVIEECKLFYQAGQETTADLLVWTMVLLSKNQKWQTLAREEILAVFGDNRPDFDRLNQLKTITMILHETMRLYPPAPILSRYIHRKTKLGGLVLPGGVEIFVPTMEIHHDPEIWGEDSKCFKPDRFSEGISKATKGQSTFFPFGGGPRICIGQNFALVEAKIALAMILKRFSFQISPSYVHAPLFTLTVQPQHGAHLILQKLF</sequence>
<accession>A0AAV6K0P4</accession>
<keyword evidence="4" id="KW-0812">Transmembrane</keyword>
<dbReference type="SUPFAM" id="SSF48264">
    <property type="entry name" value="Cytochrome P450"/>
    <property type="match status" value="1"/>
</dbReference>
<keyword evidence="10" id="KW-0472">Membrane</keyword>
<evidence type="ECO:0000256" key="6">
    <source>
        <dbReference type="ARBA" id="ARBA00022989"/>
    </source>
</evidence>
<dbReference type="InterPro" id="IPR050665">
    <property type="entry name" value="Cytochrome_P450_Monooxygen"/>
</dbReference>
<gene>
    <name evidence="13" type="ORF">RHGRI_018232</name>
</gene>
<feature type="binding site" description="axial binding residue" evidence="11">
    <location>
        <position position="482"/>
    </location>
    <ligand>
        <name>heme</name>
        <dbReference type="ChEBI" id="CHEBI:30413"/>
    </ligand>
    <ligandPart>
        <name>Fe</name>
        <dbReference type="ChEBI" id="CHEBI:18248"/>
    </ligandPart>
</feature>
<evidence type="ECO:0000256" key="10">
    <source>
        <dbReference type="ARBA" id="ARBA00023136"/>
    </source>
</evidence>
<dbReference type="PANTHER" id="PTHR24282">
    <property type="entry name" value="CYTOCHROME P450 FAMILY MEMBER"/>
    <property type="match status" value="1"/>
</dbReference>
<evidence type="ECO:0000256" key="11">
    <source>
        <dbReference type="PIRSR" id="PIRSR602401-1"/>
    </source>
</evidence>
<keyword evidence="8 11" id="KW-0408">Iron</keyword>
<dbReference type="GO" id="GO:0020037">
    <property type="term" value="F:heme binding"/>
    <property type="evidence" value="ECO:0007669"/>
    <property type="project" value="InterPro"/>
</dbReference>
<evidence type="ECO:0000256" key="3">
    <source>
        <dbReference type="ARBA" id="ARBA00022617"/>
    </source>
</evidence>
<dbReference type="PRINTS" id="PR00463">
    <property type="entry name" value="EP450I"/>
</dbReference>
<dbReference type="PRINTS" id="PR00385">
    <property type="entry name" value="P450"/>
</dbReference>
<protein>
    <recommendedName>
        <fullName evidence="15">Cytochrome P450</fullName>
    </recommendedName>
</protein>
<dbReference type="InterPro" id="IPR036396">
    <property type="entry name" value="Cyt_P450_sf"/>
</dbReference>
<dbReference type="InterPro" id="IPR017972">
    <property type="entry name" value="Cyt_P450_CS"/>
</dbReference>
<keyword evidence="5 11" id="KW-0479">Metal-binding</keyword>
<keyword evidence="9 12" id="KW-0503">Monooxygenase</keyword>
<evidence type="ECO:0000313" key="14">
    <source>
        <dbReference type="Proteomes" id="UP000823749"/>
    </source>
</evidence>
<dbReference type="Pfam" id="PF00067">
    <property type="entry name" value="p450"/>
    <property type="match status" value="1"/>
</dbReference>
<dbReference type="AlphaFoldDB" id="A0AAV6K0P4"/>
<evidence type="ECO:0000256" key="9">
    <source>
        <dbReference type="ARBA" id="ARBA00023033"/>
    </source>
</evidence>
<dbReference type="Proteomes" id="UP000823749">
    <property type="component" value="Chromosome 6"/>
</dbReference>
<keyword evidence="6" id="KW-1133">Transmembrane helix</keyword>
<evidence type="ECO:0000256" key="8">
    <source>
        <dbReference type="ARBA" id="ARBA00023004"/>
    </source>
</evidence>
<dbReference type="PANTHER" id="PTHR24282:SF250">
    <property type="entry name" value="CYTOCHROME P450 CYP72A219-LIKE"/>
    <property type="match status" value="1"/>
</dbReference>
<reference evidence="13 14" key="1">
    <citation type="submission" date="2020-08" db="EMBL/GenBank/DDBJ databases">
        <title>Plant Genome Project.</title>
        <authorList>
            <person name="Zhang R.-G."/>
        </authorList>
    </citation>
    <scope>NUCLEOTIDE SEQUENCE [LARGE SCALE GENOMIC DNA]</scope>
    <source>
        <strain evidence="13">WSP0</strain>
        <tissue evidence="13">Leaf</tissue>
    </source>
</reference>
<keyword evidence="14" id="KW-1185">Reference proteome</keyword>
<comment type="caution">
    <text evidence="13">The sequence shown here is derived from an EMBL/GenBank/DDBJ whole genome shotgun (WGS) entry which is preliminary data.</text>
</comment>
<keyword evidence="3 11" id="KW-0349">Heme</keyword>
<dbReference type="PROSITE" id="PS00086">
    <property type="entry name" value="CYTOCHROME_P450"/>
    <property type="match status" value="1"/>
</dbReference>
<comment type="similarity">
    <text evidence="2 12">Belongs to the cytochrome P450 family.</text>
</comment>
<name>A0AAV6K0P4_9ERIC</name>
<evidence type="ECO:0000256" key="1">
    <source>
        <dbReference type="ARBA" id="ARBA00004370"/>
    </source>
</evidence>
<evidence type="ECO:0000256" key="5">
    <source>
        <dbReference type="ARBA" id="ARBA00022723"/>
    </source>
</evidence>
<dbReference type="GO" id="GO:0004497">
    <property type="term" value="F:monooxygenase activity"/>
    <property type="evidence" value="ECO:0007669"/>
    <property type="project" value="UniProtKB-KW"/>
</dbReference>
<keyword evidence="7 12" id="KW-0560">Oxidoreductase</keyword>
<evidence type="ECO:0000256" key="7">
    <source>
        <dbReference type="ARBA" id="ARBA00023002"/>
    </source>
</evidence>
<evidence type="ECO:0000313" key="13">
    <source>
        <dbReference type="EMBL" id="KAG5545995.1"/>
    </source>
</evidence>
<dbReference type="GO" id="GO:0016705">
    <property type="term" value="F:oxidoreductase activity, acting on paired donors, with incorporation or reduction of molecular oxygen"/>
    <property type="evidence" value="ECO:0007669"/>
    <property type="project" value="InterPro"/>
</dbReference>
<dbReference type="InterPro" id="IPR002401">
    <property type="entry name" value="Cyt_P450_E_grp-I"/>
</dbReference>
<evidence type="ECO:0008006" key="15">
    <source>
        <dbReference type="Google" id="ProtNLM"/>
    </source>
</evidence>
<dbReference type="GO" id="GO:0005506">
    <property type="term" value="F:iron ion binding"/>
    <property type="evidence" value="ECO:0007669"/>
    <property type="project" value="InterPro"/>
</dbReference>
<dbReference type="InterPro" id="IPR001128">
    <property type="entry name" value="Cyt_P450"/>
</dbReference>
<proteinExistence type="inferred from homology"/>
<organism evidence="13 14">
    <name type="scientific">Rhododendron griersonianum</name>
    <dbReference type="NCBI Taxonomy" id="479676"/>
    <lineage>
        <taxon>Eukaryota</taxon>
        <taxon>Viridiplantae</taxon>
        <taxon>Streptophyta</taxon>
        <taxon>Embryophyta</taxon>
        <taxon>Tracheophyta</taxon>
        <taxon>Spermatophyta</taxon>
        <taxon>Magnoliopsida</taxon>
        <taxon>eudicotyledons</taxon>
        <taxon>Gunneridae</taxon>
        <taxon>Pentapetalae</taxon>
        <taxon>asterids</taxon>
        <taxon>Ericales</taxon>
        <taxon>Ericaceae</taxon>
        <taxon>Ericoideae</taxon>
        <taxon>Rhodoreae</taxon>
        <taxon>Rhododendron</taxon>
    </lineage>
</organism>
<comment type="subcellular location">
    <subcellularLocation>
        <location evidence="1">Membrane</location>
    </subcellularLocation>
</comment>
<dbReference type="Gene3D" id="1.10.630.10">
    <property type="entry name" value="Cytochrome P450"/>
    <property type="match status" value="1"/>
</dbReference>
<evidence type="ECO:0000256" key="2">
    <source>
        <dbReference type="ARBA" id="ARBA00010617"/>
    </source>
</evidence>
<dbReference type="GO" id="GO:0016020">
    <property type="term" value="C:membrane"/>
    <property type="evidence" value="ECO:0007669"/>
    <property type="project" value="UniProtKB-SubCell"/>
</dbReference>